<name>A0A1F4SDY3_UNCSA</name>
<proteinExistence type="predicted"/>
<evidence type="ECO:0000313" key="1">
    <source>
        <dbReference type="EMBL" id="OGC18607.1"/>
    </source>
</evidence>
<dbReference type="Gene3D" id="2.40.160.60">
    <property type="entry name" value="Outer membrane protein transport protein (OMPP1/FadL/TodX)"/>
    <property type="match status" value="1"/>
</dbReference>
<gene>
    <name evidence="1" type="ORF">A2310_03465</name>
</gene>
<evidence type="ECO:0000313" key="2">
    <source>
        <dbReference type="Proteomes" id="UP000178417"/>
    </source>
</evidence>
<accession>A0A1F4SDY3</accession>
<comment type="caution">
    <text evidence="1">The sequence shown here is derived from an EMBL/GenBank/DDBJ whole genome shotgun (WGS) entry which is preliminary data.</text>
</comment>
<protein>
    <recommendedName>
        <fullName evidence="3">PorV/PorQ family protein</fullName>
    </recommendedName>
</protein>
<dbReference type="Proteomes" id="UP000178417">
    <property type="component" value="Unassembled WGS sequence"/>
</dbReference>
<sequence length="350" mass="36920">MIKRISILLSIIFFAGTIGYGSEISDPSQIGIGARALGMGKAYTAVADDASSMFTNPAGLSLSNNMKIISMSGNLMSEVPYTMVGGSIALWGGSVGIGYIGSGLSGIQETTLVSGTPEMTGNSGNFSNSEITVSYSKELNLPYISNAGATIKLLSQGFSGTASFDAGKGSGIDIDLGTITKISDDMNIGVSLKNIIPGNNMGNDEIPMATTVGISRLFKQFNLLTAVDAELSKGLLFHAGAEWSPIKFLKVRAGLDQAASAGSSATNLSGGLGIVVRGFTFDYAYHGYSDLSEFTTHYFSIGYEFLNAKDRIGEKVEEKIEKKIEEKKSVEVKNGNTVKAKEIKNKGKKK</sequence>
<reference evidence="1 2" key="1">
    <citation type="journal article" date="2016" name="Nat. Commun.">
        <title>Thousands of microbial genomes shed light on interconnected biogeochemical processes in an aquifer system.</title>
        <authorList>
            <person name="Anantharaman K."/>
            <person name="Brown C.T."/>
            <person name="Hug L.A."/>
            <person name="Sharon I."/>
            <person name="Castelle C.J."/>
            <person name="Probst A.J."/>
            <person name="Thomas B.C."/>
            <person name="Singh A."/>
            <person name="Wilkins M.J."/>
            <person name="Karaoz U."/>
            <person name="Brodie E.L."/>
            <person name="Williams K.H."/>
            <person name="Hubbard S.S."/>
            <person name="Banfield J.F."/>
        </authorList>
    </citation>
    <scope>NUCLEOTIDE SEQUENCE [LARGE SCALE GENOMIC DNA]</scope>
</reference>
<evidence type="ECO:0008006" key="3">
    <source>
        <dbReference type="Google" id="ProtNLM"/>
    </source>
</evidence>
<dbReference type="EMBL" id="MEUB01000070">
    <property type="protein sequence ID" value="OGC18607.1"/>
    <property type="molecule type" value="Genomic_DNA"/>
</dbReference>
<dbReference type="SUPFAM" id="SSF56935">
    <property type="entry name" value="Porins"/>
    <property type="match status" value="1"/>
</dbReference>
<dbReference type="STRING" id="1802579.A2310_03465"/>
<organism evidence="1 2">
    <name type="scientific">candidate division WOR-1 bacterium RIFOXYB2_FULL_37_13</name>
    <dbReference type="NCBI Taxonomy" id="1802579"/>
    <lineage>
        <taxon>Bacteria</taxon>
        <taxon>Bacillati</taxon>
        <taxon>Saganbacteria</taxon>
    </lineage>
</organism>
<dbReference type="AlphaFoldDB" id="A0A1F4SDY3"/>